<feature type="coiled-coil region" evidence="1">
    <location>
        <begin position="54"/>
        <end position="81"/>
    </location>
</feature>
<dbReference type="InterPro" id="IPR045920">
    <property type="entry name" value="DUF6339"/>
</dbReference>
<gene>
    <name evidence="2" type="ORF">E4U02_14450</name>
</gene>
<proteinExistence type="predicted"/>
<comment type="caution">
    <text evidence="2">The sequence shown here is derived from an EMBL/GenBank/DDBJ whole genome shotgun (WGS) entry which is preliminary data.</text>
</comment>
<dbReference type="OrthoDB" id="9813719at2"/>
<dbReference type="Proteomes" id="UP000298358">
    <property type="component" value="Unassembled WGS sequence"/>
</dbReference>
<evidence type="ECO:0000313" key="2">
    <source>
        <dbReference type="EMBL" id="TFU30582.1"/>
    </source>
</evidence>
<dbReference type="Pfam" id="PF19866">
    <property type="entry name" value="DUF6339"/>
    <property type="match status" value="1"/>
</dbReference>
<evidence type="ECO:0000256" key="1">
    <source>
        <dbReference type="SAM" id="Coils"/>
    </source>
</evidence>
<sequence>MSVVYPRFSSEDATRALAELERLIARDAAVSPYANGVHHPRAYFGLGGSGNVSVRELMELRSEMEAQLETVSRTQRNHERKFDLLAGAALAQWFDGDLRGQAAHPGMWSYLTIAVLPDLALRRFPADHRGKLPADRYLAGRRNVFYRAYLRSVVLGPLLNDPEVELFEDELVGLIDRSLSADHRLARLLSEQIAATPANAPRRAIVRAGLKAVQFESRVTDLASLNDDELRDLIRSLFDPSRILPKGD</sequence>
<name>A0A4Y9FNY4_9MICO</name>
<keyword evidence="1" id="KW-0175">Coiled coil</keyword>
<dbReference type="AlphaFoldDB" id="A0A4Y9FNY4"/>
<keyword evidence="3" id="KW-1185">Reference proteome</keyword>
<accession>A0A4Y9FNY4</accession>
<reference evidence="2 3" key="1">
    <citation type="submission" date="2019-03" db="EMBL/GenBank/DDBJ databases">
        <title>Diversity of the mouse oral microbiome.</title>
        <authorList>
            <person name="Joseph S."/>
            <person name="Aduse-Opoku J."/>
            <person name="Curtis M."/>
            <person name="Wade W."/>
            <person name="Hashim A."/>
        </authorList>
    </citation>
    <scope>NUCLEOTIDE SEQUENCE [LARGE SCALE GENOMIC DNA]</scope>
    <source>
        <strain evidence="2 3">P1012</strain>
    </source>
</reference>
<protein>
    <submittedName>
        <fullName evidence="2">Uncharacterized protein</fullName>
    </submittedName>
</protein>
<dbReference type="EMBL" id="SPQB01000057">
    <property type="protein sequence ID" value="TFU30582.1"/>
    <property type="molecule type" value="Genomic_DNA"/>
</dbReference>
<dbReference type="RefSeq" id="WP_135115522.1">
    <property type="nucleotide sequence ID" value="NZ_JADGLL010000057.1"/>
</dbReference>
<evidence type="ECO:0000313" key="3">
    <source>
        <dbReference type="Proteomes" id="UP000298358"/>
    </source>
</evidence>
<organism evidence="2 3">
    <name type="scientific">Microbacterium paludicola</name>
    <dbReference type="NCBI Taxonomy" id="300019"/>
    <lineage>
        <taxon>Bacteria</taxon>
        <taxon>Bacillati</taxon>
        <taxon>Actinomycetota</taxon>
        <taxon>Actinomycetes</taxon>
        <taxon>Micrococcales</taxon>
        <taxon>Microbacteriaceae</taxon>
        <taxon>Microbacterium</taxon>
    </lineage>
</organism>